<reference evidence="2" key="2">
    <citation type="submission" date="2023-06" db="EMBL/GenBank/DDBJ databases">
        <authorList>
            <consortium name="Lawrence Berkeley National Laboratory"/>
            <person name="Haridas S."/>
            <person name="Hensen N."/>
            <person name="Bonometti L."/>
            <person name="Westerberg I."/>
            <person name="Brannstrom I.O."/>
            <person name="Guillou S."/>
            <person name="Cros-Aarteil S."/>
            <person name="Calhoun S."/>
            <person name="Kuo A."/>
            <person name="Mondo S."/>
            <person name="Pangilinan J."/>
            <person name="Riley R."/>
            <person name="LaButti K."/>
            <person name="Andreopoulos B."/>
            <person name="Lipzen A."/>
            <person name="Chen C."/>
            <person name="Yanf M."/>
            <person name="Daum C."/>
            <person name="Ng V."/>
            <person name="Clum A."/>
            <person name="Steindorff A."/>
            <person name="Ohm R."/>
            <person name="Martin F."/>
            <person name="Silar P."/>
            <person name="Natvig D."/>
            <person name="Lalanne C."/>
            <person name="Gautier V."/>
            <person name="Ament-velasquez S.L."/>
            <person name="Kruys A."/>
            <person name="Hutchinson M.I."/>
            <person name="Powell A.J."/>
            <person name="Barry K."/>
            <person name="Miller A.N."/>
            <person name="Grigoriev I.V."/>
            <person name="Debuchy R."/>
            <person name="Gladieux P."/>
            <person name="Thoren M.H."/>
            <person name="Johannesson H."/>
        </authorList>
    </citation>
    <scope>NUCLEOTIDE SEQUENCE</scope>
    <source>
        <strain evidence="2">CBS 232.78</strain>
    </source>
</reference>
<name>A0AAE0JY10_9PEZI</name>
<dbReference type="EMBL" id="JAULSW010000012">
    <property type="protein sequence ID" value="KAK3366438.1"/>
    <property type="molecule type" value="Genomic_DNA"/>
</dbReference>
<keyword evidence="3" id="KW-1185">Reference proteome</keyword>
<evidence type="ECO:0000313" key="2">
    <source>
        <dbReference type="EMBL" id="KAK3366438.1"/>
    </source>
</evidence>
<gene>
    <name evidence="2" type="ORF">B0H63DRAFT_565901</name>
</gene>
<dbReference type="Proteomes" id="UP001285441">
    <property type="component" value="Unassembled WGS sequence"/>
</dbReference>
<reference evidence="2" key="1">
    <citation type="journal article" date="2023" name="Mol. Phylogenet. Evol.">
        <title>Genome-scale phylogeny and comparative genomics of the fungal order Sordariales.</title>
        <authorList>
            <person name="Hensen N."/>
            <person name="Bonometti L."/>
            <person name="Westerberg I."/>
            <person name="Brannstrom I.O."/>
            <person name="Guillou S."/>
            <person name="Cros-Aarteil S."/>
            <person name="Calhoun S."/>
            <person name="Haridas S."/>
            <person name="Kuo A."/>
            <person name="Mondo S."/>
            <person name="Pangilinan J."/>
            <person name="Riley R."/>
            <person name="LaButti K."/>
            <person name="Andreopoulos B."/>
            <person name="Lipzen A."/>
            <person name="Chen C."/>
            <person name="Yan M."/>
            <person name="Daum C."/>
            <person name="Ng V."/>
            <person name="Clum A."/>
            <person name="Steindorff A."/>
            <person name="Ohm R.A."/>
            <person name="Martin F."/>
            <person name="Silar P."/>
            <person name="Natvig D.O."/>
            <person name="Lalanne C."/>
            <person name="Gautier V."/>
            <person name="Ament-Velasquez S.L."/>
            <person name="Kruys A."/>
            <person name="Hutchinson M.I."/>
            <person name="Powell A.J."/>
            <person name="Barry K."/>
            <person name="Miller A.N."/>
            <person name="Grigoriev I.V."/>
            <person name="Debuchy R."/>
            <person name="Gladieux P."/>
            <person name="Hiltunen Thoren M."/>
            <person name="Johannesson H."/>
        </authorList>
    </citation>
    <scope>NUCLEOTIDE SEQUENCE</scope>
    <source>
        <strain evidence="2">CBS 232.78</strain>
    </source>
</reference>
<feature type="compositionally biased region" description="Basic and acidic residues" evidence="1">
    <location>
        <begin position="296"/>
        <end position="320"/>
    </location>
</feature>
<accession>A0AAE0JY10</accession>
<sequence>MMIIWLARIRMPHTPSVSLEHLRHEKQAAKFNGFKVALLIEDRPLPILAPLMLHFMSVVPPDWRFRFMGSIERVEHINQSMAICEHVATSKLDLTCIPSNMSTGSQEEISRFLTTLWLYEVVLRPAEWLLIFQTESILVSAIIDVLHNQRRVDGSDPEDVWLTERLGHRPGSKLANGAISQAFSGENHPGQEVTLDAAAVAAAAAEATSPSTNGAYVEGLDDWRSGYYEPLGYHTGLSGSALSGAIWGNAKRLQQQLEAGGASAKVIQIVSMPEVEWDEDARSGGMVRMPEVEWDEHASDEHASDEHASDEHASDEHASDGMRMPVRGCITPKPK</sequence>
<feature type="region of interest" description="Disordered" evidence="1">
    <location>
        <begin position="296"/>
        <end position="335"/>
    </location>
</feature>
<comment type="caution">
    <text evidence="2">The sequence shown here is derived from an EMBL/GenBank/DDBJ whole genome shotgun (WGS) entry which is preliminary data.</text>
</comment>
<evidence type="ECO:0000256" key="1">
    <source>
        <dbReference type="SAM" id="MobiDB-lite"/>
    </source>
</evidence>
<dbReference type="AlphaFoldDB" id="A0AAE0JY10"/>
<organism evidence="2 3">
    <name type="scientific">Podospora didyma</name>
    <dbReference type="NCBI Taxonomy" id="330526"/>
    <lineage>
        <taxon>Eukaryota</taxon>
        <taxon>Fungi</taxon>
        <taxon>Dikarya</taxon>
        <taxon>Ascomycota</taxon>
        <taxon>Pezizomycotina</taxon>
        <taxon>Sordariomycetes</taxon>
        <taxon>Sordariomycetidae</taxon>
        <taxon>Sordariales</taxon>
        <taxon>Podosporaceae</taxon>
        <taxon>Podospora</taxon>
    </lineage>
</organism>
<protein>
    <submittedName>
        <fullName evidence="2">Uncharacterized protein</fullName>
    </submittedName>
</protein>
<proteinExistence type="predicted"/>
<evidence type="ECO:0000313" key="3">
    <source>
        <dbReference type="Proteomes" id="UP001285441"/>
    </source>
</evidence>